<dbReference type="PIRSF" id="PIRSF011407">
    <property type="entry name" value="Major_OMP_Legionella"/>
    <property type="match status" value="1"/>
</dbReference>
<dbReference type="InterPro" id="IPR007825">
    <property type="entry name" value="Major_OMP_Legionella"/>
</dbReference>
<dbReference type="Pfam" id="PF05150">
    <property type="entry name" value="Legionella_OMP"/>
    <property type="match status" value="1"/>
</dbReference>
<reference evidence="3 4" key="1">
    <citation type="submission" date="2018-06" db="EMBL/GenBank/DDBJ databases">
        <authorList>
            <consortium name="Pathogen Informatics"/>
            <person name="Doyle S."/>
        </authorList>
    </citation>
    <scope>NUCLEOTIDE SEQUENCE [LARGE SCALE GENOMIC DNA]</scope>
    <source>
        <strain evidence="3 4">NCTC12000</strain>
    </source>
</reference>
<gene>
    <name evidence="3" type="ORF">NCTC12000_02369</name>
    <name evidence="2" type="ORF">O6C86_15285</name>
</gene>
<dbReference type="RefSeq" id="WP_011947084.1">
    <property type="nucleotide sequence ID" value="NZ_BAZA01000065.1"/>
</dbReference>
<evidence type="ECO:0000256" key="1">
    <source>
        <dbReference type="SAM" id="SignalP"/>
    </source>
</evidence>
<dbReference type="OMA" id="FIFCESA"/>
<sequence length="325" mass="35637">MAKNAVLAAFVLGSNVAFSGAMGPVCTPGSVNVPCPSKAWDVGIQALYLKALYNNNTFSTVNIGSGSGVRIYDELDNDFEWGFRLEGSYHFSTGNDLNLNWIHWRDDNKLRLAPPSGRLALQPNASVTERYYGSVEFDAVNLEFGQHVDFGQYKNIRFHAGVQYVDINSETRQDEIVANAIDDLAVLNGTTSLTSTHSFSGAGPRIGADMSYDIGKGFAIYGNGAAAILVGDSKYSNNAPFNQVTRPVRSVYTTLVPELEAKLGGKYTYQMTQGNLIFDVGYMVVNYFDALHRSDLNLVPVVEYRDNINFGLHGPYAGVKWIGYM</sequence>
<dbReference type="AlphaFoldDB" id="A0A378K6N5"/>
<dbReference type="EMBL" id="UGOL01000001">
    <property type="protein sequence ID" value="STX80357.1"/>
    <property type="molecule type" value="Genomic_DNA"/>
</dbReference>
<dbReference type="Proteomes" id="UP000254631">
    <property type="component" value="Unassembled WGS sequence"/>
</dbReference>
<evidence type="ECO:0000313" key="2">
    <source>
        <dbReference type="EMBL" id="MCZ4720566.1"/>
    </source>
</evidence>
<keyword evidence="1" id="KW-0732">Signal</keyword>
<evidence type="ECO:0000313" key="3">
    <source>
        <dbReference type="EMBL" id="STX80357.1"/>
    </source>
</evidence>
<proteinExistence type="predicted"/>
<name>A0A378K6N5_LEGPN</name>
<accession>A0A378K6N5</accession>
<reference evidence="2" key="2">
    <citation type="submission" date="2022-12" db="EMBL/GenBank/DDBJ databases">
        <title>Comparative genomics of Legionella pneumophila isolates from the West Bank and Germany support molecular epidemiology of Legionnaires disease.</title>
        <authorList>
            <person name="Zayed A.R."/>
            <person name="Bitar D.M."/>
            <person name="Steinert M."/>
            <person name="Lueck C."/>
            <person name="Brettar I."/>
            <person name="Hoefle M.G."/>
            <person name="Bunk B."/>
        </authorList>
    </citation>
    <scope>NUCLEOTIDE SEQUENCE</scope>
    <source>
        <strain evidence="2">H23</strain>
    </source>
</reference>
<feature type="chain" id="PRO_5016920187" evidence="1">
    <location>
        <begin position="20"/>
        <end position="325"/>
    </location>
</feature>
<feature type="signal peptide" evidence="1">
    <location>
        <begin position="1"/>
        <end position="19"/>
    </location>
</feature>
<organism evidence="3 4">
    <name type="scientific">Legionella pneumophila</name>
    <dbReference type="NCBI Taxonomy" id="446"/>
    <lineage>
        <taxon>Bacteria</taxon>
        <taxon>Pseudomonadati</taxon>
        <taxon>Pseudomonadota</taxon>
        <taxon>Gammaproteobacteria</taxon>
        <taxon>Legionellales</taxon>
        <taxon>Legionellaceae</taxon>
        <taxon>Legionella</taxon>
    </lineage>
</organism>
<protein>
    <submittedName>
        <fullName evidence="2 3">Outer membrane protein</fullName>
    </submittedName>
</protein>
<dbReference type="Proteomes" id="UP001071279">
    <property type="component" value="Unassembled WGS sequence"/>
</dbReference>
<evidence type="ECO:0000313" key="4">
    <source>
        <dbReference type="Proteomes" id="UP000254631"/>
    </source>
</evidence>
<dbReference type="EMBL" id="JAPXIC010000095">
    <property type="protein sequence ID" value="MCZ4720566.1"/>
    <property type="molecule type" value="Genomic_DNA"/>
</dbReference>